<dbReference type="GO" id="GO:0005737">
    <property type="term" value="C:cytoplasm"/>
    <property type="evidence" value="ECO:0007669"/>
    <property type="project" value="UniProtKB-SubCell"/>
</dbReference>
<dbReference type="InterPro" id="IPR052094">
    <property type="entry name" value="Pre-mRNA-splicing_ERAD"/>
</dbReference>
<dbReference type="Pfam" id="PF00226">
    <property type="entry name" value="DnaJ"/>
    <property type="match status" value="1"/>
</dbReference>
<sequence>MPPKESDAAAYATTSETDFYEILGVSPDVLSDSSLRKAFRKESLKWHPDKNPAPEAAEKFHLLTVAYDVISDPATRAAYDNARAARLAKKRRSEAFDMHRRKMQEDLENREGKAKRAKVEAEDEEAAFRAQLAKLQEEGARLRHKREEALRTAAKEQAEQRNEATKDREIKNPASRFSELDRTVTVKWRRKGDGEQIDEAMLRELLGRFGKIQDCIVKSGIKDKKYRSGLIVFESIVGAHSAVHGFDPKDDAFKLFKPVSWASGKEPEIHEEIGSPTPPPAAKDQPDGAPSTPKPATWNPRLSTAKEGGVRKAPSFASFSATLKQSSFSKSEAARSPDYENITMMRLREAEKRRLEAELRQKEENLPDADTP</sequence>
<dbReference type="InterPro" id="IPR001623">
    <property type="entry name" value="DnaJ_domain"/>
</dbReference>
<evidence type="ECO:0000313" key="10">
    <source>
        <dbReference type="Proteomes" id="UP000326924"/>
    </source>
</evidence>
<dbReference type="SUPFAM" id="SSF46565">
    <property type="entry name" value="Chaperone J-domain"/>
    <property type="match status" value="1"/>
</dbReference>
<dbReference type="InParanoid" id="A0A5J5EW11"/>
<dbReference type="Gene3D" id="1.10.287.110">
    <property type="entry name" value="DnaJ domain"/>
    <property type="match status" value="1"/>
</dbReference>
<keyword evidence="4" id="KW-0143">Chaperone</keyword>
<evidence type="ECO:0000256" key="5">
    <source>
        <dbReference type="ARBA" id="ARBA00023242"/>
    </source>
</evidence>
<protein>
    <recommendedName>
        <fullName evidence="8">J domain-containing protein</fullName>
    </recommendedName>
</protein>
<dbReference type="GO" id="GO:0000390">
    <property type="term" value="P:spliceosomal complex disassembly"/>
    <property type="evidence" value="ECO:0007669"/>
    <property type="project" value="TreeGrafter"/>
</dbReference>
<comment type="subcellular location">
    <subcellularLocation>
        <location evidence="2">Cytoplasm</location>
    </subcellularLocation>
    <subcellularLocation>
        <location evidence="1">Nucleus</location>
    </subcellularLocation>
</comment>
<dbReference type="AlphaFoldDB" id="A0A5J5EW11"/>
<dbReference type="InterPro" id="IPR012677">
    <property type="entry name" value="Nucleotide-bd_a/b_plait_sf"/>
</dbReference>
<dbReference type="InterPro" id="IPR036869">
    <property type="entry name" value="J_dom_sf"/>
</dbReference>
<dbReference type="Proteomes" id="UP000326924">
    <property type="component" value="Unassembled WGS sequence"/>
</dbReference>
<dbReference type="GO" id="GO:0003676">
    <property type="term" value="F:nucleic acid binding"/>
    <property type="evidence" value="ECO:0007669"/>
    <property type="project" value="InterPro"/>
</dbReference>
<dbReference type="PRINTS" id="PR00625">
    <property type="entry name" value="JDOMAIN"/>
</dbReference>
<dbReference type="CDD" id="cd06257">
    <property type="entry name" value="DnaJ"/>
    <property type="match status" value="1"/>
</dbReference>
<dbReference type="PANTHER" id="PTHR44313">
    <property type="entry name" value="DNAJ HOMOLOG SUBFAMILY C MEMBER 17"/>
    <property type="match status" value="1"/>
</dbReference>
<dbReference type="EMBL" id="VXIS01000100">
    <property type="protein sequence ID" value="KAA8905351.1"/>
    <property type="molecule type" value="Genomic_DNA"/>
</dbReference>
<evidence type="ECO:0000256" key="7">
    <source>
        <dbReference type="SAM" id="MobiDB-lite"/>
    </source>
</evidence>
<dbReference type="SUPFAM" id="SSF54928">
    <property type="entry name" value="RNA-binding domain, RBD"/>
    <property type="match status" value="1"/>
</dbReference>
<feature type="domain" description="J" evidence="8">
    <location>
        <begin position="18"/>
        <end position="83"/>
    </location>
</feature>
<dbReference type="GO" id="GO:0005681">
    <property type="term" value="C:spliceosomal complex"/>
    <property type="evidence" value="ECO:0007669"/>
    <property type="project" value="TreeGrafter"/>
</dbReference>
<reference evidence="9 10" key="1">
    <citation type="submission" date="2019-09" db="EMBL/GenBank/DDBJ databases">
        <title>Draft genome of the ectomycorrhizal ascomycete Sphaerosporella brunnea.</title>
        <authorList>
            <consortium name="DOE Joint Genome Institute"/>
            <person name="Benucci G.M."/>
            <person name="Marozzi G."/>
            <person name="Antonielli L."/>
            <person name="Sanchez S."/>
            <person name="Marco P."/>
            <person name="Wang X."/>
            <person name="Falini L.B."/>
            <person name="Barry K."/>
            <person name="Haridas S."/>
            <person name="Lipzen A."/>
            <person name="Labutti K."/>
            <person name="Grigoriev I.V."/>
            <person name="Murat C."/>
            <person name="Martin F."/>
            <person name="Albertini E."/>
            <person name="Donnini D."/>
            <person name="Bonito G."/>
        </authorList>
    </citation>
    <scope>NUCLEOTIDE SEQUENCE [LARGE SCALE GENOMIC DNA]</scope>
    <source>
        <strain evidence="9 10">Sb_GMNB300</strain>
    </source>
</reference>
<evidence type="ECO:0000256" key="1">
    <source>
        <dbReference type="ARBA" id="ARBA00004123"/>
    </source>
</evidence>
<accession>A0A5J5EW11</accession>
<dbReference type="InterPro" id="IPR035979">
    <property type="entry name" value="RBD_domain_sf"/>
</dbReference>
<evidence type="ECO:0000256" key="6">
    <source>
        <dbReference type="SAM" id="Coils"/>
    </source>
</evidence>
<dbReference type="SMART" id="SM00271">
    <property type="entry name" value="DnaJ"/>
    <property type="match status" value="1"/>
</dbReference>
<evidence type="ECO:0000256" key="4">
    <source>
        <dbReference type="ARBA" id="ARBA00023186"/>
    </source>
</evidence>
<feature type="coiled-coil region" evidence="6">
    <location>
        <begin position="100"/>
        <end position="152"/>
    </location>
</feature>
<keyword evidence="6" id="KW-0175">Coiled coil</keyword>
<keyword evidence="5" id="KW-0539">Nucleus</keyword>
<dbReference type="PROSITE" id="PS50076">
    <property type="entry name" value="DNAJ_2"/>
    <property type="match status" value="1"/>
</dbReference>
<organism evidence="9 10">
    <name type="scientific">Sphaerosporella brunnea</name>
    <dbReference type="NCBI Taxonomy" id="1250544"/>
    <lineage>
        <taxon>Eukaryota</taxon>
        <taxon>Fungi</taxon>
        <taxon>Dikarya</taxon>
        <taxon>Ascomycota</taxon>
        <taxon>Pezizomycotina</taxon>
        <taxon>Pezizomycetes</taxon>
        <taxon>Pezizales</taxon>
        <taxon>Pyronemataceae</taxon>
        <taxon>Sphaerosporella</taxon>
    </lineage>
</organism>
<feature type="region of interest" description="Disordered" evidence="7">
    <location>
        <begin position="265"/>
        <end position="311"/>
    </location>
</feature>
<evidence type="ECO:0000256" key="3">
    <source>
        <dbReference type="ARBA" id="ARBA00022490"/>
    </source>
</evidence>
<comment type="caution">
    <text evidence="9">The sequence shown here is derived from an EMBL/GenBank/DDBJ whole genome shotgun (WGS) entry which is preliminary data.</text>
</comment>
<dbReference type="Gene3D" id="3.30.70.330">
    <property type="match status" value="1"/>
</dbReference>
<keyword evidence="3" id="KW-0963">Cytoplasm</keyword>
<evidence type="ECO:0000313" key="9">
    <source>
        <dbReference type="EMBL" id="KAA8905351.1"/>
    </source>
</evidence>
<evidence type="ECO:0000259" key="8">
    <source>
        <dbReference type="PROSITE" id="PS50076"/>
    </source>
</evidence>
<keyword evidence="10" id="KW-1185">Reference proteome</keyword>
<dbReference type="OrthoDB" id="10250354at2759"/>
<evidence type="ECO:0000256" key="2">
    <source>
        <dbReference type="ARBA" id="ARBA00004496"/>
    </source>
</evidence>
<name>A0A5J5EW11_9PEZI</name>
<gene>
    <name evidence="9" type="ORF">FN846DRAFT_950944</name>
</gene>
<proteinExistence type="predicted"/>
<dbReference type="PANTHER" id="PTHR44313:SF1">
    <property type="entry name" value="DNAJ HOMOLOG SUBFAMILY C MEMBER 17"/>
    <property type="match status" value="1"/>
</dbReference>